<feature type="transmembrane region" description="Helical" evidence="6">
    <location>
        <begin position="20"/>
        <end position="39"/>
    </location>
</feature>
<keyword evidence="3 4" id="KW-0175">Coiled coil</keyword>
<name>A0A101XPJ9_9BACL</name>
<comment type="caution">
    <text evidence="8">The sequence shown here is derived from an EMBL/GenBank/DDBJ whole genome shotgun (WGS) entry which is preliminary data.</text>
</comment>
<protein>
    <recommendedName>
        <fullName evidence="7">CusB-like beta-barrel domain-containing protein</fullName>
    </recommendedName>
</protein>
<dbReference type="Gene3D" id="2.40.50.100">
    <property type="match status" value="1"/>
</dbReference>
<dbReference type="InterPro" id="IPR050465">
    <property type="entry name" value="UPF0194_transport"/>
</dbReference>
<dbReference type="GO" id="GO:0022857">
    <property type="term" value="F:transmembrane transporter activity"/>
    <property type="evidence" value="ECO:0007669"/>
    <property type="project" value="InterPro"/>
</dbReference>
<feature type="region of interest" description="Disordered" evidence="5">
    <location>
        <begin position="613"/>
        <end position="633"/>
    </location>
</feature>
<evidence type="ECO:0000259" key="7">
    <source>
        <dbReference type="Pfam" id="PF25954"/>
    </source>
</evidence>
<feature type="coiled-coil region" evidence="4">
    <location>
        <begin position="416"/>
        <end position="443"/>
    </location>
</feature>
<evidence type="ECO:0000256" key="5">
    <source>
        <dbReference type="SAM" id="MobiDB-lite"/>
    </source>
</evidence>
<keyword evidence="6" id="KW-0812">Transmembrane</keyword>
<dbReference type="SUPFAM" id="SSF111369">
    <property type="entry name" value="HlyD-like secretion proteins"/>
    <property type="match status" value="2"/>
</dbReference>
<sequence>MGAVLEKSFQIPLKRKRGKVWVYSSVAVVIVLGGAAFAIHRAATRTVAIPAFDRYTVGLGTVTQTVGASATVQAPSTVSLSFPSSGGTLTSLPVQVGQQVRAGQTLAAVSNQTQSVQLASAEAAVTQAESNLTTAQAKLQKDMEGPTAPALALAKQAVTRAQLALIGAKQQYATQVALYHDRTSSQQQVISAQNAVTTQQAAVQNAQVALQRAKLMEQETLHGATPESITALQFNVTVAEKAISTANAQLALAESNLNLLQQALQAAEQTLSTDVQNGASAAQISADQAAVRQAQQSYNNGQSAITQNQSAVTSDEASLLNAENALAQAAPGATTNAALLAKNSVTSAQNAYNQALAQLAAAKANLRIAQTIYNDRTSQAAAVQSAQNTVAQDEIAVQSAKATLQQTELPTDPTVLETDRATIQSAQASLQSAEAQLQSARVSEQDTVLTAPVSGQVITVNGAVGEQVSPGSPTVVIDQTSGPNAEINLQVPESEIGSLKAGETLFATATAYPSQTFTGHLTQVYPVPQVVSNVTEYTVLASVNNSSGLLRPGMTMNVTINAKTARNVITIPASSLTQIGTTEGVYVIGKRKAGSSHGGSANLGGATAGGGGASGFSGHKGRHHKGGSSGFGGSGSGFGGGNASAGSSGSAGTGLTGIASFSGGGGKTPFGKQVYFQPVTVGLFGTSNVQIVSGLSVGQQILLIPPVTNGTYASSTSTTGGFGGGGGGRFGGGGRKLLG</sequence>
<evidence type="ECO:0000256" key="1">
    <source>
        <dbReference type="ARBA" id="ARBA00004196"/>
    </source>
</evidence>
<gene>
    <name evidence="8" type="ORF">ATW55_13930</name>
</gene>
<dbReference type="Proteomes" id="UP000053557">
    <property type="component" value="Unassembled WGS sequence"/>
</dbReference>
<dbReference type="OrthoDB" id="250565at2"/>
<dbReference type="InterPro" id="IPR058792">
    <property type="entry name" value="Beta-barrel_RND_2"/>
</dbReference>
<dbReference type="NCBIfam" id="TIGR01730">
    <property type="entry name" value="RND_mfp"/>
    <property type="match status" value="1"/>
</dbReference>
<feature type="domain" description="CusB-like beta-barrel" evidence="7">
    <location>
        <begin position="487"/>
        <end position="563"/>
    </location>
</feature>
<dbReference type="RefSeq" id="WP_082685810.1">
    <property type="nucleotide sequence ID" value="NZ_LPVJ01000054.1"/>
</dbReference>
<dbReference type="GO" id="GO:0042597">
    <property type="term" value="C:periplasmic space"/>
    <property type="evidence" value="ECO:0007669"/>
    <property type="project" value="UniProtKB-SubCell"/>
</dbReference>
<dbReference type="GO" id="GO:0016020">
    <property type="term" value="C:membrane"/>
    <property type="evidence" value="ECO:0007669"/>
    <property type="project" value="InterPro"/>
</dbReference>
<keyword evidence="6" id="KW-0472">Membrane</keyword>
<reference evidence="8 9" key="1">
    <citation type="submission" date="2015-12" db="EMBL/GenBank/DDBJ databases">
        <title>Draft genome sequence of Acidibacillus ferrooxidans ITV001, isolated from a chalcopyrite acid mine drainage site in Brazil.</title>
        <authorList>
            <person name="Dall'Agnol H."/>
            <person name="Nancucheo I."/>
            <person name="Johnson B."/>
            <person name="Oliveira R."/>
            <person name="Leite L."/>
            <person name="Pylro V."/>
            <person name="Nunes G.L."/>
            <person name="Tzotzos G."/>
            <person name="Fernandes G.R."/>
            <person name="Dutra J."/>
            <person name="Orellana S.C."/>
            <person name="Oliveira G."/>
        </authorList>
    </citation>
    <scope>NUCLEOTIDE SEQUENCE [LARGE SCALE GENOMIC DNA]</scope>
    <source>
        <strain evidence="9">ITV01</strain>
    </source>
</reference>
<dbReference type="AlphaFoldDB" id="A0A101XPJ9"/>
<evidence type="ECO:0000256" key="4">
    <source>
        <dbReference type="SAM" id="Coils"/>
    </source>
</evidence>
<dbReference type="Pfam" id="PF25954">
    <property type="entry name" value="Beta-barrel_RND_2"/>
    <property type="match status" value="1"/>
</dbReference>
<comment type="similarity">
    <text evidence="2">Belongs to the membrane fusion protein (MFP) (TC 8.A.1) family.</text>
</comment>
<feature type="coiled-coil region" evidence="4">
    <location>
        <begin position="243"/>
        <end position="270"/>
    </location>
</feature>
<proteinExistence type="inferred from homology"/>
<dbReference type="PANTHER" id="PTHR32347:SF23">
    <property type="entry name" value="BLL5650 PROTEIN"/>
    <property type="match status" value="1"/>
</dbReference>
<keyword evidence="9" id="KW-1185">Reference proteome</keyword>
<evidence type="ECO:0000313" key="9">
    <source>
        <dbReference type="Proteomes" id="UP000053557"/>
    </source>
</evidence>
<dbReference type="Gene3D" id="2.40.30.170">
    <property type="match status" value="1"/>
</dbReference>
<evidence type="ECO:0000313" key="8">
    <source>
        <dbReference type="EMBL" id="KUO95233.1"/>
    </source>
</evidence>
<keyword evidence="6" id="KW-1133">Transmembrane helix</keyword>
<dbReference type="InterPro" id="IPR006143">
    <property type="entry name" value="RND_pump_MFP"/>
</dbReference>
<comment type="subcellular location">
    <subcellularLocation>
        <location evidence="1">Cell envelope</location>
    </subcellularLocation>
</comment>
<evidence type="ECO:0000256" key="3">
    <source>
        <dbReference type="ARBA" id="ARBA00023054"/>
    </source>
</evidence>
<dbReference type="Gene3D" id="1.10.287.470">
    <property type="entry name" value="Helix hairpin bin"/>
    <property type="match status" value="1"/>
</dbReference>
<evidence type="ECO:0000256" key="6">
    <source>
        <dbReference type="SAM" id="Phobius"/>
    </source>
</evidence>
<accession>A0A101XPJ9</accession>
<dbReference type="PANTHER" id="PTHR32347">
    <property type="entry name" value="EFFLUX SYSTEM COMPONENT YKNX-RELATED"/>
    <property type="match status" value="1"/>
</dbReference>
<dbReference type="EMBL" id="LPVJ01000054">
    <property type="protein sequence ID" value="KUO95233.1"/>
    <property type="molecule type" value="Genomic_DNA"/>
</dbReference>
<evidence type="ECO:0000256" key="2">
    <source>
        <dbReference type="ARBA" id="ARBA00009477"/>
    </source>
</evidence>
<organism evidence="8 9">
    <name type="scientific">Ferroacidibacillus organovorans</name>
    <dbReference type="NCBI Taxonomy" id="1765683"/>
    <lineage>
        <taxon>Bacteria</taxon>
        <taxon>Bacillati</taxon>
        <taxon>Bacillota</taxon>
        <taxon>Bacilli</taxon>
        <taxon>Bacillales</taxon>
        <taxon>Alicyclobacillaceae</taxon>
        <taxon>Ferroacidibacillus</taxon>
    </lineage>
</organism>